<dbReference type="Gene3D" id="3.40.50.450">
    <property type="match status" value="1"/>
</dbReference>
<sequence>MSDNSCFVIMAIGDQDYSGQRISSAELKSRYDDLIKEAIKKARPSLDVIRADEVSAPGTITTDIVTRIMHSRYVIADVTYPNPNVFYELGLRHASKPGTIIIRDSSGPKIPFDIAHLRYVEYDNTASGLKALATRLGEQFSFMEGNSQKPDNHFLEMAKLTNFEFPSYGKDDKPLELKIIMEAMKSPELVQLISRQSSGEAIPTHELMRILGSSPVFAELFISKMLMDGSIKF</sequence>
<organism evidence="1 2">
    <name type="scientific">Lysobacter brunescens</name>
    <dbReference type="NCBI Taxonomy" id="262323"/>
    <lineage>
        <taxon>Bacteria</taxon>
        <taxon>Pseudomonadati</taxon>
        <taxon>Pseudomonadota</taxon>
        <taxon>Gammaproteobacteria</taxon>
        <taxon>Lysobacterales</taxon>
        <taxon>Lysobacteraceae</taxon>
        <taxon>Lysobacter</taxon>
    </lineage>
</organism>
<evidence type="ECO:0008006" key="3">
    <source>
        <dbReference type="Google" id="ProtNLM"/>
    </source>
</evidence>
<evidence type="ECO:0000313" key="1">
    <source>
        <dbReference type="EMBL" id="MFD0727288.1"/>
    </source>
</evidence>
<comment type="caution">
    <text evidence="1">The sequence shown here is derived from an EMBL/GenBank/DDBJ whole genome shotgun (WGS) entry which is preliminary data.</text>
</comment>
<name>A0ABW2YHB7_9GAMM</name>
<reference evidence="2" key="1">
    <citation type="journal article" date="2019" name="Int. J. Syst. Evol. Microbiol.">
        <title>The Global Catalogue of Microorganisms (GCM) 10K type strain sequencing project: providing services to taxonomists for standard genome sequencing and annotation.</title>
        <authorList>
            <consortium name="The Broad Institute Genomics Platform"/>
            <consortium name="The Broad Institute Genome Sequencing Center for Infectious Disease"/>
            <person name="Wu L."/>
            <person name="Ma J."/>
        </authorList>
    </citation>
    <scope>NUCLEOTIDE SEQUENCE [LARGE SCALE GENOMIC DNA]</scope>
    <source>
        <strain evidence="2">CCUG 55585</strain>
    </source>
</reference>
<dbReference type="Proteomes" id="UP001597110">
    <property type="component" value="Unassembled WGS sequence"/>
</dbReference>
<keyword evidence="2" id="KW-1185">Reference proteome</keyword>
<evidence type="ECO:0000313" key="2">
    <source>
        <dbReference type="Proteomes" id="UP001597110"/>
    </source>
</evidence>
<dbReference type="RefSeq" id="WP_386825870.1">
    <property type="nucleotide sequence ID" value="NZ_JBHTIF010000005.1"/>
</dbReference>
<accession>A0ABW2YHB7</accession>
<gene>
    <name evidence="1" type="ORF">ACFQ0E_16965</name>
</gene>
<dbReference type="EMBL" id="JBHTIF010000005">
    <property type="protein sequence ID" value="MFD0727288.1"/>
    <property type="molecule type" value="Genomic_DNA"/>
</dbReference>
<protein>
    <recommendedName>
        <fullName evidence="3">Nucleoside 2-deoxyribosyltransferase</fullName>
    </recommendedName>
</protein>
<proteinExistence type="predicted"/>